<feature type="compositionally biased region" description="Polar residues" evidence="1">
    <location>
        <begin position="642"/>
        <end position="663"/>
    </location>
</feature>
<feature type="region of interest" description="Disordered" evidence="1">
    <location>
        <begin position="636"/>
        <end position="663"/>
    </location>
</feature>
<gene>
    <name evidence="2" type="ORF">NKR19_g4850</name>
</gene>
<organism evidence="2 3">
    <name type="scientific">Coniochaeta hoffmannii</name>
    <dbReference type="NCBI Taxonomy" id="91930"/>
    <lineage>
        <taxon>Eukaryota</taxon>
        <taxon>Fungi</taxon>
        <taxon>Dikarya</taxon>
        <taxon>Ascomycota</taxon>
        <taxon>Pezizomycotina</taxon>
        <taxon>Sordariomycetes</taxon>
        <taxon>Sordariomycetidae</taxon>
        <taxon>Coniochaetales</taxon>
        <taxon>Coniochaetaceae</taxon>
        <taxon>Coniochaeta</taxon>
    </lineage>
</organism>
<sequence>MRQPWLQTQVFPADWEERCKAWDPTLHLEYRPGLGRGYFGSSIEVAINRLSDDRRRLLGLKSYIKIILLDRNGVVVKPVHDLNEMVKRVLASEDTQAFKGTRYRRNGQPTGGQDYYVRLVSGVDELVDSAGRPLFDVNISSGYDNAVHKANREALENLCDDLDDALRQDCSQHVRYRDMVVASAALDDAGVEHSVVEQQAGQIIITFPGRQPVQYEALEPIKFSPHDALDGAAVPRLREDAGLGLLGPRITSASQEGTKDLGLPTTTTARPVTVNSDLEILTTRLRQHPKKIPKLLRFIDSKNDTTDQTPRRSGRLADQPAPARYSAAATGTSSLPRGKKKKHGQVPQSSRDRIGKAASKTSHETGPATASKTIATPLQKAQSPNRIPDEDGDTGMADADADAPTTGASPPGRPVGLPVFSKRECTASLRACIDSWNAYVKAQPGSAHSGAYDTIITLPPAPNSACPDPVDLGGSVKLLEKALPKLDHGVRYGRLMQHMWSMCVAATYNGEIARTKRKRTSRRFGERLVEATGLELKTLQTYKTQGLQLTAICGGDAGEVEAMAWLVLFDFKQWGVKTMRTADLTDAVTKAWREGLVQADAGLVQTAHRLVDVMAKREVFVVTGEDTELLEGGMEVDEEENQVLSGPSLYSTAYGSDNSVRDR</sequence>
<proteinExistence type="predicted"/>
<dbReference type="Proteomes" id="UP001174691">
    <property type="component" value="Unassembled WGS sequence"/>
</dbReference>
<keyword evidence="3" id="KW-1185">Reference proteome</keyword>
<evidence type="ECO:0000313" key="3">
    <source>
        <dbReference type="Proteomes" id="UP001174691"/>
    </source>
</evidence>
<dbReference type="AlphaFoldDB" id="A0AA38S0N3"/>
<reference evidence="2" key="1">
    <citation type="submission" date="2022-07" db="EMBL/GenBank/DDBJ databases">
        <title>Fungi with potential for degradation of polypropylene.</title>
        <authorList>
            <person name="Gostincar C."/>
        </authorList>
    </citation>
    <scope>NUCLEOTIDE SEQUENCE</scope>
    <source>
        <strain evidence="2">EXF-13287</strain>
    </source>
</reference>
<name>A0AA38S0N3_9PEZI</name>
<feature type="region of interest" description="Disordered" evidence="1">
    <location>
        <begin position="296"/>
        <end position="417"/>
    </location>
</feature>
<protein>
    <submittedName>
        <fullName evidence="2">Uncharacterized protein</fullName>
    </submittedName>
</protein>
<evidence type="ECO:0000256" key="1">
    <source>
        <dbReference type="SAM" id="MobiDB-lite"/>
    </source>
</evidence>
<feature type="region of interest" description="Disordered" evidence="1">
    <location>
        <begin position="248"/>
        <end position="268"/>
    </location>
</feature>
<comment type="caution">
    <text evidence="2">The sequence shown here is derived from an EMBL/GenBank/DDBJ whole genome shotgun (WGS) entry which is preliminary data.</text>
</comment>
<dbReference type="EMBL" id="JANBVN010000063">
    <property type="protein sequence ID" value="KAJ9151552.1"/>
    <property type="molecule type" value="Genomic_DNA"/>
</dbReference>
<feature type="compositionally biased region" description="Polar residues" evidence="1">
    <location>
        <begin position="368"/>
        <end position="385"/>
    </location>
</feature>
<feature type="compositionally biased region" description="Low complexity" evidence="1">
    <location>
        <begin position="394"/>
        <end position="410"/>
    </location>
</feature>
<evidence type="ECO:0000313" key="2">
    <source>
        <dbReference type="EMBL" id="KAJ9151552.1"/>
    </source>
</evidence>
<dbReference type="Gene3D" id="2.60.120.650">
    <property type="entry name" value="Cupin"/>
    <property type="match status" value="1"/>
</dbReference>
<accession>A0AA38S0N3</accession>